<evidence type="ECO:0000256" key="16">
    <source>
        <dbReference type="ARBA" id="ARBA00023139"/>
    </source>
</evidence>
<dbReference type="SUPFAM" id="SSF58064">
    <property type="entry name" value="Influenza hemagglutinin (stalk)"/>
    <property type="match status" value="1"/>
</dbReference>
<keyword evidence="12 21" id="KW-0261">Viral envelope protein</keyword>
<keyword evidence="8 21" id="KW-1162">Viral penetration into host cytoplasm</keyword>
<keyword evidence="20 21" id="KW-1160">Virus entry into host cell</keyword>
<evidence type="ECO:0000256" key="6">
    <source>
        <dbReference type="ARBA" id="ARBA00022546"/>
    </source>
</evidence>
<evidence type="ECO:0000256" key="2">
    <source>
        <dbReference type="ARBA" id="ARBA00006321"/>
    </source>
</evidence>
<dbReference type="HAMAP" id="MF_04072">
    <property type="entry name" value="INFV_HEMA"/>
    <property type="match status" value="1"/>
</dbReference>
<protein>
    <recommendedName>
        <fullName evidence="21">Hemagglutinin-esterase-fusion glycoprotein</fullName>
        <shortName evidence="21">HEF</shortName>
        <ecNumber evidence="21">3.1.1.53</ecNumber>
    </recommendedName>
    <component>
        <recommendedName>
            <fullName evidence="21">Hemagglutinin-esterase-fusion glycoprotein chain 1</fullName>
            <shortName evidence="21">HEF1</shortName>
        </recommendedName>
    </component>
    <component>
        <recommendedName>
            <fullName evidence="21">Hemagglutinin-esterase-fusion glycoprotein chain 2</fullName>
            <shortName evidence="21">HEF2</shortName>
        </recommendedName>
    </component>
</protein>
<keyword evidence="15 21" id="KW-0472">Membrane</keyword>
<evidence type="ECO:0000256" key="8">
    <source>
        <dbReference type="ARBA" id="ARBA00022595"/>
    </source>
</evidence>
<evidence type="ECO:0000256" key="18">
    <source>
        <dbReference type="ARBA" id="ARBA00023180"/>
    </source>
</evidence>
<dbReference type="GO" id="GO:0046789">
    <property type="term" value="F:host cell surface receptor binding"/>
    <property type="evidence" value="ECO:0007669"/>
    <property type="project" value="UniProtKB-UniRule"/>
</dbReference>
<dbReference type="GO" id="GO:0016020">
    <property type="term" value="C:membrane"/>
    <property type="evidence" value="ECO:0007669"/>
    <property type="project" value="UniProtKB-UniRule"/>
</dbReference>
<evidence type="ECO:0000256" key="15">
    <source>
        <dbReference type="ARBA" id="ARBA00023136"/>
    </source>
</evidence>
<dbReference type="GO" id="GO:0046761">
    <property type="term" value="P:viral budding from plasma membrane"/>
    <property type="evidence" value="ECO:0007669"/>
    <property type="project" value="UniProtKB-UniRule"/>
</dbReference>
<keyword evidence="9 21" id="KW-1161">Viral attachment to host cell</keyword>
<evidence type="ECO:0000256" key="13">
    <source>
        <dbReference type="ARBA" id="ARBA00022890"/>
    </source>
</evidence>
<dbReference type="InterPro" id="IPR000386">
    <property type="entry name" value="Hemagglutn_influenz_B"/>
</dbReference>
<evidence type="ECO:0000256" key="21">
    <source>
        <dbReference type="HAMAP-Rule" id="MF_04072"/>
    </source>
</evidence>
<dbReference type="EMBL" id="MT926384">
    <property type="protein sequence ID" value="QOE76806.1"/>
    <property type="molecule type" value="Viral_cRNA"/>
</dbReference>
<dbReference type="Gene3D" id="3.90.20.10">
    <property type="match status" value="1"/>
</dbReference>
<keyword evidence="21" id="KW-0812">Transmembrane</keyword>
<evidence type="ECO:0000256" key="4">
    <source>
        <dbReference type="ARBA" id="ARBA00022510"/>
    </source>
</evidence>
<dbReference type="InterPro" id="IPR013828">
    <property type="entry name" value="Hemagglutn_HA1_a/b_dom_sf"/>
</dbReference>
<comment type="subcellular location">
    <subcellularLocation>
        <location evidence="1">Host apical cell membrane</location>
        <topology evidence="1">Single-pass type I membrane protein</topology>
    </subcellularLocation>
</comment>
<organism evidence="22">
    <name type="scientific">Siamese algae-eater influenza-like virus</name>
    <dbReference type="NCBI Taxonomy" id="2777035"/>
    <lineage>
        <taxon>Viruses</taxon>
        <taxon>Riboviria</taxon>
        <taxon>Orthornavirae</taxon>
        <taxon>Negarnaviricota</taxon>
        <taxon>Polyploviricotina</taxon>
        <taxon>Insthoviricetes</taxon>
        <taxon>Articulavirales</taxon>
        <taxon>Orthomyxoviridae</taxon>
    </lineage>
</organism>
<keyword evidence="14 21" id="KW-1133">Transmembrane helix</keyword>
<dbReference type="GO" id="GO:0019031">
    <property type="term" value="C:viral envelope"/>
    <property type="evidence" value="ECO:0007669"/>
    <property type="project" value="UniProtKB-UniRule"/>
</dbReference>
<dbReference type="GO" id="GO:0019064">
    <property type="term" value="P:fusion of virus membrane with host plasma membrane"/>
    <property type="evidence" value="ECO:0007669"/>
    <property type="project" value="InterPro"/>
</dbReference>
<keyword evidence="11 21" id="KW-1043">Host membrane</keyword>
<dbReference type="GO" id="GO:0020002">
    <property type="term" value="C:host cell plasma membrane"/>
    <property type="evidence" value="ECO:0007669"/>
    <property type="project" value="UniProtKB-SubCell"/>
</dbReference>
<dbReference type="Gene3D" id="3.90.209.20">
    <property type="match status" value="1"/>
</dbReference>
<dbReference type="Pfam" id="PF00509">
    <property type="entry name" value="Hemagglutinin"/>
    <property type="match status" value="1"/>
</dbReference>
<evidence type="ECO:0000256" key="7">
    <source>
        <dbReference type="ARBA" id="ARBA00022581"/>
    </source>
</evidence>
<evidence type="ECO:0000256" key="14">
    <source>
        <dbReference type="ARBA" id="ARBA00022989"/>
    </source>
</evidence>
<dbReference type="EC" id="3.1.1.53" evidence="21"/>
<feature type="transmembrane region" description="Helical" evidence="21">
    <location>
        <begin position="541"/>
        <end position="565"/>
    </location>
</feature>
<evidence type="ECO:0000256" key="20">
    <source>
        <dbReference type="ARBA" id="ARBA00023296"/>
    </source>
</evidence>
<keyword evidence="10 21" id="KW-0946">Virion</keyword>
<dbReference type="GO" id="GO:0039654">
    <property type="term" value="P:fusion of virus membrane with host endosome membrane"/>
    <property type="evidence" value="ECO:0007669"/>
    <property type="project" value="UniProtKB-UniRule"/>
</dbReference>
<evidence type="ECO:0000256" key="17">
    <source>
        <dbReference type="ARBA" id="ARBA00023157"/>
    </source>
</evidence>
<dbReference type="PRINTS" id="PR00329">
    <property type="entry name" value="HEMAGGLUTN12"/>
</dbReference>
<dbReference type="SUPFAM" id="SSF49818">
    <property type="entry name" value="Viral protein domain"/>
    <property type="match status" value="1"/>
</dbReference>
<dbReference type="GO" id="GO:0019062">
    <property type="term" value="P:virion attachment to host cell"/>
    <property type="evidence" value="ECO:0007669"/>
    <property type="project" value="UniProtKB-KW"/>
</dbReference>
<evidence type="ECO:0000256" key="5">
    <source>
        <dbReference type="ARBA" id="ARBA00022511"/>
    </source>
</evidence>
<evidence type="ECO:0000256" key="19">
    <source>
        <dbReference type="ARBA" id="ARBA00023288"/>
    </source>
</evidence>
<dbReference type="GO" id="GO:0075509">
    <property type="term" value="P:endocytosis involved in viral entry into host cell"/>
    <property type="evidence" value="ECO:0007669"/>
    <property type="project" value="UniProtKB-KW"/>
</dbReference>
<dbReference type="GO" id="GO:0001681">
    <property type="term" value="F:sialate O-acetylesterase activity"/>
    <property type="evidence" value="ECO:0007669"/>
    <property type="project" value="UniProtKB-EC"/>
</dbReference>
<evidence type="ECO:0000256" key="10">
    <source>
        <dbReference type="ARBA" id="ARBA00022844"/>
    </source>
</evidence>
<evidence type="ECO:0000313" key="22">
    <source>
        <dbReference type="EMBL" id="QOE76806.1"/>
    </source>
</evidence>
<reference evidence="22" key="2">
    <citation type="journal article" name="Viruses">
        <title>Divergent Influenza-Like Viruses of Amphibians and Fish Support an Ancient Evolutionary Association.</title>
        <authorList>
            <person name="Parry R."/>
            <person name="Wille M."/>
            <person name="Turnbull O.M.H."/>
            <person name="Geoghegan J.L."/>
            <person name="Holmes E.C."/>
        </authorList>
    </citation>
    <scope>NUCLEOTIDE SEQUENCE</scope>
    <source>
        <strain evidence="22">SAEILV/fish-T1K</strain>
    </source>
</reference>
<dbReference type="InterPro" id="IPR008980">
    <property type="entry name" value="Capsid_hemagglutn"/>
</dbReference>
<dbReference type="PRINTS" id="PR00331">
    <property type="entry name" value="HEMAGGLUTN2"/>
</dbReference>
<evidence type="ECO:0000256" key="9">
    <source>
        <dbReference type="ARBA" id="ARBA00022804"/>
    </source>
</evidence>
<keyword evidence="19" id="KW-0449">Lipoprotein</keyword>
<keyword evidence="4 21" id="KW-1170">Fusion of virus membrane with host endosomal membrane</keyword>
<evidence type="ECO:0000256" key="11">
    <source>
        <dbReference type="ARBA" id="ARBA00022870"/>
    </source>
</evidence>
<accession>A0A866VUA9</accession>
<evidence type="ECO:0000256" key="3">
    <source>
        <dbReference type="ARBA" id="ARBA00022506"/>
    </source>
</evidence>
<sequence length="576" mass="61941">MFCILVIACVALVKAETDTVCVGQPTGIANGTVESVTRNSVPVTGAIDLASSSTNGTYCRLNGKPPRTNLDGSGSCTNAEALLGGNCGPHQLDVSYHIKQPFVMSKCYPLTEETIASLRNGMDHAFGYASLVRVPVGTGSVGDWGSYTEGTTQSCNFGAGSSFFGNLFWLIPVTKGAISPQKEFTLTAPTNCEKVMVIWGVFGDSTTTWNNLYGVVTDSVTIELPDGVTKIDAKHGPFPASSTGNPGVAQTGRMQLRASFLNPGDKAVFLYGQGFIAPKNMWCLTKKIPFVPNGPTGDCDTTCVSDKGSIVKKTPFQQVSKITFGDCPLYNNGSIHLVNGTEVKPKAVHPAPRGLFGAIAGFLEGGWDGMINGWYGYASHSTGSGTAADYASTQKAVSKITDSINSLTKFTNNNFAKAFKAINVLSTEIGEVNDKVDDLRADVFTNQLKMMVLLENERILNEHDLNVQALVKDTEKMLGPSALKLNGNCFQIQHKCNETCLSMLSNKTYVDTKFLPQHLIDEIYLGKVTQTLDGKRWQDPLLITVSCVCVVEFIAVMAATIYWLVRNGALRITCCL</sequence>
<keyword evidence="17 21" id="KW-1015">Disulfide bond</keyword>
<keyword evidence="18 21" id="KW-0325">Glycoprotein</keyword>
<dbReference type="InterPro" id="IPR001364">
    <property type="entry name" value="Hemagglutn_influenz_A/B"/>
</dbReference>
<name>A0A866VUA9_9ORTO</name>
<gene>
    <name evidence="22" type="primary">HA</name>
    <name evidence="21" type="synonym">HE</name>
</gene>
<comment type="similarity">
    <text evidence="2 21">Belongs to the influenza viruses hemagglutinin family.</text>
</comment>
<keyword evidence="5 21" id="KW-1032">Host cell membrane</keyword>
<keyword evidence="6 21" id="KW-0348">Hemagglutinin</keyword>
<keyword evidence="3 21" id="KW-1168">Fusion of virus membrane with host membrane</keyword>
<keyword evidence="16" id="KW-0564">Palmitate</keyword>
<reference evidence="22" key="1">
    <citation type="submission" date="2020-08" db="EMBL/GenBank/DDBJ databases">
        <authorList>
            <person name="Parry R.H."/>
            <person name="Wille M."/>
            <person name="Geoghegan J.L."/>
            <person name="Turnbull O.M.H."/>
            <person name="Holmes E.C."/>
        </authorList>
    </citation>
    <scope>NUCLEOTIDE SEQUENCE</scope>
    <source>
        <strain evidence="22">SAEILV/fish-T1K</strain>
    </source>
</reference>
<keyword evidence="7 21" id="KW-0945">Host-virus interaction</keyword>
<proteinExistence type="inferred from homology"/>
<evidence type="ECO:0000256" key="1">
    <source>
        <dbReference type="ARBA" id="ARBA00004310"/>
    </source>
</evidence>
<evidence type="ECO:0000256" key="12">
    <source>
        <dbReference type="ARBA" id="ARBA00022879"/>
    </source>
</evidence>
<keyword evidence="13 21" id="KW-1164">Virus endocytosis by host</keyword>
<keyword evidence="21" id="KW-0732">Signal</keyword>